<protein>
    <submittedName>
        <fullName evidence="1">Uncharacterized protein</fullName>
    </submittedName>
</protein>
<name>E6QW21_9ZZZZ</name>
<evidence type="ECO:0000313" key="1">
    <source>
        <dbReference type="EMBL" id="CBI11444.1"/>
    </source>
</evidence>
<proteinExistence type="predicted"/>
<organism evidence="1">
    <name type="scientific">mine drainage metagenome</name>
    <dbReference type="NCBI Taxonomy" id="410659"/>
    <lineage>
        <taxon>unclassified sequences</taxon>
        <taxon>metagenomes</taxon>
        <taxon>ecological metagenomes</taxon>
    </lineage>
</organism>
<comment type="caution">
    <text evidence="1">The sequence shown here is derived from an EMBL/GenBank/DDBJ whole genome shotgun (WGS) entry which is preliminary data.</text>
</comment>
<gene>
    <name evidence="1" type="ORF">CARN7_2273</name>
</gene>
<dbReference type="AlphaFoldDB" id="E6QW21"/>
<reference evidence="1" key="1">
    <citation type="submission" date="2009-10" db="EMBL/GenBank/DDBJ databases">
        <title>Diversity of trophic interactions inside an arsenic-rich microbial ecosystem.</title>
        <authorList>
            <person name="Bertin P.N."/>
            <person name="Heinrich-Salmeron A."/>
            <person name="Pelletier E."/>
            <person name="Goulhen-Chollet F."/>
            <person name="Arsene-Ploetze F."/>
            <person name="Gallien S."/>
            <person name="Calteau A."/>
            <person name="Vallenet D."/>
            <person name="Casiot C."/>
            <person name="Chane-Woon-Ming B."/>
            <person name="Giloteaux L."/>
            <person name="Barakat M."/>
            <person name="Bonnefoy V."/>
            <person name="Bruneel O."/>
            <person name="Chandler M."/>
            <person name="Cleiss J."/>
            <person name="Duran R."/>
            <person name="Elbaz-Poulichet F."/>
            <person name="Fonknechten N."/>
            <person name="Lauga B."/>
            <person name="Mornico D."/>
            <person name="Ortet P."/>
            <person name="Schaeffer C."/>
            <person name="Siguier P."/>
            <person name="Alexander Thil Smith A."/>
            <person name="Van Dorsselaer A."/>
            <person name="Weissenbach J."/>
            <person name="Medigue C."/>
            <person name="Le Paslier D."/>
        </authorList>
    </citation>
    <scope>NUCLEOTIDE SEQUENCE</scope>
</reference>
<accession>E6QW21</accession>
<dbReference type="EMBL" id="CABR01000144">
    <property type="protein sequence ID" value="CBI11444.1"/>
    <property type="molecule type" value="Genomic_DNA"/>
</dbReference>
<sequence>MRHPPTSRLHLDWLMRYSLPRKERFPHSMSMRIDYFCPATFDQESGLQGNSLHSDSLRQCWP</sequence>